<feature type="chain" id="PRO_5006634972" evidence="1">
    <location>
        <begin position="19"/>
        <end position="117"/>
    </location>
</feature>
<protein>
    <submittedName>
        <fullName evidence="2">PPUP8763</fullName>
    </submittedName>
</protein>
<feature type="signal peptide" evidence="1">
    <location>
        <begin position="1"/>
        <end position="18"/>
    </location>
</feature>
<feature type="non-terminal residue" evidence="2">
    <location>
        <position position="1"/>
    </location>
</feature>
<reference evidence="2" key="1">
    <citation type="submission" date="2014-12" db="EMBL/GenBank/DDBJ databases">
        <title>Parallel Evolution in Life History Adaptation Evident in the Tissue-Specific Poeciliopsis prolifica transcriptome.</title>
        <authorList>
            <person name="Jue N.K."/>
            <person name="Foley R.J."/>
            <person name="Obergfell C."/>
            <person name="Reznick D.N."/>
            <person name="O'Neill R.J."/>
            <person name="O'Neill M.J."/>
        </authorList>
    </citation>
    <scope>NUCLEOTIDE SEQUENCE</scope>
</reference>
<keyword evidence="1" id="KW-0732">Signal</keyword>
<accession>A0A0S7EP53</accession>
<sequence>FFFMFLSLQTLLSVRLSAILPAGVSEFAPEHSGIIKNKCFQGGSLLHLSLPVNIVGDSHVSQRIGSDVVFIALAFTHLTEVWIECLLTKRHFSSQISQVLPERFLLCSGFRQISVFS</sequence>
<name>A0A0S7EP53_9TELE</name>
<gene>
    <name evidence="2" type="primary">PPUP8763</name>
</gene>
<dbReference type="EMBL" id="GBYX01476133">
    <property type="protein sequence ID" value="JAO05544.1"/>
    <property type="molecule type" value="Transcribed_RNA"/>
</dbReference>
<proteinExistence type="predicted"/>
<evidence type="ECO:0000256" key="1">
    <source>
        <dbReference type="SAM" id="SignalP"/>
    </source>
</evidence>
<organism evidence="2">
    <name type="scientific">Poeciliopsis prolifica</name>
    <name type="common">blackstripe livebearer</name>
    <dbReference type="NCBI Taxonomy" id="188132"/>
    <lineage>
        <taxon>Eukaryota</taxon>
        <taxon>Metazoa</taxon>
        <taxon>Chordata</taxon>
        <taxon>Craniata</taxon>
        <taxon>Vertebrata</taxon>
        <taxon>Euteleostomi</taxon>
        <taxon>Actinopterygii</taxon>
        <taxon>Neopterygii</taxon>
        <taxon>Teleostei</taxon>
        <taxon>Neoteleostei</taxon>
        <taxon>Acanthomorphata</taxon>
        <taxon>Ovalentaria</taxon>
        <taxon>Atherinomorphae</taxon>
        <taxon>Cyprinodontiformes</taxon>
        <taxon>Poeciliidae</taxon>
        <taxon>Poeciliinae</taxon>
        <taxon>Poeciliopsis</taxon>
    </lineage>
</organism>
<dbReference type="AlphaFoldDB" id="A0A0S7EP53"/>
<evidence type="ECO:0000313" key="2">
    <source>
        <dbReference type="EMBL" id="JAO05544.1"/>
    </source>
</evidence>